<dbReference type="PANTHER" id="PTHR46980:SF2">
    <property type="entry name" value="TRICALBIN-1-RELATED"/>
    <property type="match status" value="1"/>
</dbReference>
<feature type="domain" description="C2" evidence="1">
    <location>
        <begin position="1"/>
        <end position="115"/>
    </location>
</feature>
<gene>
    <name evidence="2" type="ORF">M378DRAFT_155910</name>
</gene>
<reference evidence="2 3" key="1">
    <citation type="submission" date="2014-04" db="EMBL/GenBank/DDBJ databases">
        <title>Evolutionary Origins and Diversification of the Mycorrhizal Mutualists.</title>
        <authorList>
            <consortium name="DOE Joint Genome Institute"/>
            <consortium name="Mycorrhizal Genomics Consortium"/>
            <person name="Kohler A."/>
            <person name="Kuo A."/>
            <person name="Nagy L.G."/>
            <person name="Floudas D."/>
            <person name="Copeland A."/>
            <person name="Barry K.W."/>
            <person name="Cichocki N."/>
            <person name="Veneault-Fourrey C."/>
            <person name="LaButti K."/>
            <person name="Lindquist E.A."/>
            <person name="Lipzen A."/>
            <person name="Lundell T."/>
            <person name="Morin E."/>
            <person name="Murat C."/>
            <person name="Riley R."/>
            <person name="Ohm R."/>
            <person name="Sun H."/>
            <person name="Tunlid A."/>
            <person name="Henrissat B."/>
            <person name="Grigoriev I.V."/>
            <person name="Hibbett D.S."/>
            <person name="Martin F."/>
        </authorList>
    </citation>
    <scope>NUCLEOTIDE SEQUENCE [LARGE SCALE GENOMIC DNA]</scope>
    <source>
        <strain evidence="2 3">Koide BX008</strain>
    </source>
</reference>
<proteinExistence type="predicted"/>
<dbReference type="OrthoDB" id="67700at2759"/>
<dbReference type="Gene3D" id="2.60.40.150">
    <property type="entry name" value="C2 domain"/>
    <property type="match status" value="1"/>
</dbReference>
<dbReference type="Pfam" id="PF00168">
    <property type="entry name" value="C2"/>
    <property type="match status" value="1"/>
</dbReference>
<dbReference type="Proteomes" id="UP000054549">
    <property type="component" value="Unassembled WGS sequence"/>
</dbReference>
<dbReference type="InterPro" id="IPR052455">
    <property type="entry name" value="Tricalbin_domain"/>
</dbReference>
<keyword evidence="3" id="KW-1185">Reference proteome</keyword>
<organism evidence="2 3">
    <name type="scientific">Amanita muscaria (strain Koide BX008)</name>
    <dbReference type="NCBI Taxonomy" id="946122"/>
    <lineage>
        <taxon>Eukaryota</taxon>
        <taxon>Fungi</taxon>
        <taxon>Dikarya</taxon>
        <taxon>Basidiomycota</taxon>
        <taxon>Agaricomycotina</taxon>
        <taxon>Agaricomycetes</taxon>
        <taxon>Agaricomycetidae</taxon>
        <taxon>Agaricales</taxon>
        <taxon>Pluteineae</taxon>
        <taxon>Amanitaceae</taxon>
        <taxon>Amanita</taxon>
    </lineage>
</organism>
<dbReference type="PANTHER" id="PTHR46980">
    <property type="entry name" value="TRICALBIN-1-RELATED"/>
    <property type="match status" value="1"/>
</dbReference>
<dbReference type="PROSITE" id="PS50004">
    <property type="entry name" value="C2"/>
    <property type="match status" value="1"/>
</dbReference>
<dbReference type="SUPFAM" id="SSF49562">
    <property type="entry name" value="C2 domain (Calcium/lipid-binding domain, CaLB)"/>
    <property type="match status" value="1"/>
</dbReference>
<evidence type="ECO:0000313" key="3">
    <source>
        <dbReference type="Proteomes" id="UP000054549"/>
    </source>
</evidence>
<dbReference type="InParanoid" id="A0A0C2XN08"/>
<dbReference type="InterPro" id="IPR000008">
    <property type="entry name" value="C2_dom"/>
</dbReference>
<dbReference type="InterPro" id="IPR035892">
    <property type="entry name" value="C2_domain_sf"/>
</dbReference>
<sequence length="156" mass="17090">MTAPMLPDTQPLGAIRVAAQSAHIDPWSWFKGHPPNASLTVSTQRKRNVARTKCIHHCFEPSWMETLYIVVHPQDEFLDFSLFSHHAHRKSTLIGCTKFPISVITDSGELTSVSFDLVKDEKSTAGLLADLVFYPSVSGSGTTGISTKAQSSLASY</sequence>
<dbReference type="HOGENOM" id="CLU_1686094_0_0_1"/>
<dbReference type="EMBL" id="KN818223">
    <property type="protein sequence ID" value="KIL70961.1"/>
    <property type="molecule type" value="Genomic_DNA"/>
</dbReference>
<evidence type="ECO:0000313" key="2">
    <source>
        <dbReference type="EMBL" id="KIL70961.1"/>
    </source>
</evidence>
<dbReference type="SMART" id="SM00239">
    <property type="entry name" value="C2"/>
    <property type="match status" value="1"/>
</dbReference>
<dbReference type="AlphaFoldDB" id="A0A0C2XN08"/>
<name>A0A0C2XN08_AMAMK</name>
<evidence type="ECO:0000259" key="1">
    <source>
        <dbReference type="PROSITE" id="PS50004"/>
    </source>
</evidence>
<protein>
    <recommendedName>
        <fullName evidence="1">C2 domain-containing protein</fullName>
    </recommendedName>
</protein>
<dbReference type="STRING" id="946122.A0A0C2XN08"/>
<accession>A0A0C2XN08</accession>